<gene>
    <name evidence="3" type="ORF">J2Z75_005084</name>
</gene>
<keyword evidence="4" id="KW-1185">Reference proteome</keyword>
<keyword evidence="1" id="KW-0732">Signal</keyword>
<proteinExistence type="predicted"/>
<organism evidence="3 4">
    <name type="scientific">Rhizobium herbae</name>
    <dbReference type="NCBI Taxonomy" id="508661"/>
    <lineage>
        <taxon>Bacteria</taxon>
        <taxon>Pseudomonadati</taxon>
        <taxon>Pseudomonadota</taxon>
        <taxon>Alphaproteobacteria</taxon>
        <taxon>Hyphomicrobiales</taxon>
        <taxon>Rhizobiaceae</taxon>
        <taxon>Rhizobium/Agrobacterium group</taxon>
        <taxon>Rhizobium</taxon>
    </lineage>
</organism>
<evidence type="ECO:0000259" key="2">
    <source>
        <dbReference type="Pfam" id="PF12275"/>
    </source>
</evidence>
<feature type="chain" id="PRO_5045323789" description="DUF3616 domain-containing protein" evidence="1">
    <location>
        <begin position="25"/>
        <end position="304"/>
    </location>
</feature>
<protein>
    <recommendedName>
        <fullName evidence="2">DUF3616 domain-containing protein</fullName>
    </recommendedName>
</protein>
<name>A0ABS4EUC0_9HYPH</name>
<evidence type="ECO:0000313" key="3">
    <source>
        <dbReference type="EMBL" id="MBP1861555.1"/>
    </source>
</evidence>
<evidence type="ECO:0000313" key="4">
    <source>
        <dbReference type="Proteomes" id="UP000823786"/>
    </source>
</evidence>
<evidence type="ECO:0000256" key="1">
    <source>
        <dbReference type="SAM" id="SignalP"/>
    </source>
</evidence>
<accession>A0ABS4EUC0</accession>
<dbReference type="Pfam" id="PF12275">
    <property type="entry name" value="DUF3616"/>
    <property type="match status" value="1"/>
</dbReference>
<reference evidence="3 4" key="1">
    <citation type="submission" date="2021-03" db="EMBL/GenBank/DDBJ databases">
        <title>Genomic Encyclopedia of Type Strains, Phase IV (KMG-IV): sequencing the most valuable type-strain genomes for metagenomic binning, comparative biology and taxonomic classification.</title>
        <authorList>
            <person name="Goeker M."/>
        </authorList>
    </citation>
    <scope>NUCLEOTIDE SEQUENCE [LARGE SCALE GENOMIC DNA]</scope>
    <source>
        <strain evidence="3 4">DSM 26427</strain>
    </source>
</reference>
<dbReference type="RefSeq" id="WP_209855994.1">
    <property type="nucleotide sequence ID" value="NZ_JAGGJV010000011.1"/>
</dbReference>
<dbReference type="EMBL" id="JAGGJV010000011">
    <property type="protein sequence ID" value="MBP1861555.1"/>
    <property type="molecule type" value="Genomic_DNA"/>
</dbReference>
<feature type="signal peptide" evidence="1">
    <location>
        <begin position="1"/>
        <end position="24"/>
    </location>
</feature>
<feature type="domain" description="DUF3616" evidence="2">
    <location>
        <begin position="149"/>
        <end position="251"/>
    </location>
</feature>
<comment type="caution">
    <text evidence="3">The sequence shown here is derived from an EMBL/GenBank/DDBJ whole genome shotgun (WGS) entry which is preliminary data.</text>
</comment>
<dbReference type="Proteomes" id="UP000823786">
    <property type="component" value="Unassembled WGS sequence"/>
</dbReference>
<sequence>MRYERFGTVLLAINLALATSPAMAAFFEYEGVCEASAAAKLDDDHFVVASDETETLTIYKRNEKSPVSTLALPDVTDIEAAARIGDTIFWLTSHSLNKEGEDKTKRKLLLATQIDPDGHTLRLVGEYRDLRAKIAEALGTDEATLKPNLNIEGLAATPGGDLLVGLRGPLTGENKAQVIRLKNPLTPGTVPAAAATSTGEEIPPVSELSLDGLGIRSLEKIGTGEHAYLIVAGSVADGGPQPKLYWWDGKHVPQPHTTVDLHGMVPEALFAWNEDEFQVLGDNGDACSDESDNRRWFPSLDVKP</sequence>
<dbReference type="InterPro" id="IPR022060">
    <property type="entry name" value="DUF3616"/>
</dbReference>